<protein>
    <submittedName>
        <fullName evidence="2">Uncharacterized protein</fullName>
    </submittedName>
</protein>
<evidence type="ECO:0000256" key="1">
    <source>
        <dbReference type="SAM" id="MobiDB-lite"/>
    </source>
</evidence>
<feature type="region of interest" description="Disordered" evidence="1">
    <location>
        <begin position="123"/>
        <end position="158"/>
    </location>
</feature>
<name>A0ABZ0URR7_9RICK</name>
<accession>A0ABZ0URR7</accession>
<dbReference type="Proteomes" id="UP001325140">
    <property type="component" value="Chromosome"/>
</dbReference>
<gene>
    <name evidence="2" type="ORF">Fokcrypt_00476</name>
</gene>
<evidence type="ECO:0000313" key="3">
    <source>
        <dbReference type="Proteomes" id="UP001325140"/>
    </source>
</evidence>
<dbReference type="RefSeq" id="WP_323721929.1">
    <property type="nucleotide sequence ID" value="NZ_CP110343.1"/>
</dbReference>
<reference evidence="2" key="1">
    <citation type="submission" date="2022-10" db="EMBL/GenBank/DDBJ databases">
        <title>Host association and intracellularity evolved multiple times independently in the Rickettsiales.</title>
        <authorList>
            <person name="Castelli M."/>
            <person name="Nardi T."/>
            <person name="Gammuto L."/>
            <person name="Bellinzona G."/>
            <person name="Sabaneyeva E."/>
            <person name="Potekhin A."/>
            <person name="Serra V."/>
            <person name="Petroni G."/>
            <person name="Sassera D."/>
        </authorList>
    </citation>
    <scope>NUCLEOTIDE SEQUENCE [LARGE SCALE GENOMIC DNA]</scope>
    <source>
        <strain evidence="2">US_Bl 11III1</strain>
    </source>
</reference>
<sequence>MINKNNTNYNSAYVDVNVIRRDIQKYCNHISLYSVPFLEFIFHRNGEVSQEELAKKFPELVHSRAAYSIAGLCFTLEGKLDTLPEHFSNNGRISFIAQSITRPIFMEEAQMILQNQECVAPNNSSNLQHNQQAPSLEQTQYTITGDETRDSDNDLSDL</sequence>
<evidence type="ECO:0000313" key="2">
    <source>
        <dbReference type="EMBL" id="WPX97951.1"/>
    </source>
</evidence>
<feature type="compositionally biased region" description="Polar residues" evidence="1">
    <location>
        <begin position="123"/>
        <end position="145"/>
    </location>
</feature>
<organism evidence="2 3">
    <name type="scientific">Candidatus Fokinia crypta</name>
    <dbReference type="NCBI Taxonomy" id="1920990"/>
    <lineage>
        <taxon>Bacteria</taxon>
        <taxon>Pseudomonadati</taxon>
        <taxon>Pseudomonadota</taxon>
        <taxon>Alphaproteobacteria</taxon>
        <taxon>Rickettsiales</taxon>
        <taxon>Candidatus Midichloriaceae</taxon>
        <taxon>Candidatus Fokinia</taxon>
    </lineage>
</organism>
<keyword evidence="3" id="KW-1185">Reference proteome</keyword>
<proteinExistence type="predicted"/>
<dbReference type="EMBL" id="CP110343">
    <property type="protein sequence ID" value="WPX97951.1"/>
    <property type="molecule type" value="Genomic_DNA"/>
</dbReference>